<name>A0A4D6M683_VIGUN</name>
<protein>
    <submittedName>
        <fullName evidence="1">Uncharacterized protein</fullName>
    </submittedName>
</protein>
<dbReference type="Proteomes" id="UP000501690">
    <property type="component" value="Linkage Group LG6"/>
</dbReference>
<proteinExistence type="predicted"/>
<sequence>MEEANPRVKERNRRSRHAVNAGEARLWWVLRQLSVVAIDFEEEGTSLDRTVVVPMVEQGTTTIMQGTNPHTILGGRKWCWRWRPR</sequence>
<evidence type="ECO:0000313" key="2">
    <source>
        <dbReference type="Proteomes" id="UP000501690"/>
    </source>
</evidence>
<dbReference type="EMBL" id="CP039350">
    <property type="protein sequence ID" value="QCD95504.1"/>
    <property type="molecule type" value="Genomic_DNA"/>
</dbReference>
<dbReference type="AlphaFoldDB" id="A0A4D6M683"/>
<organism evidence="1 2">
    <name type="scientific">Vigna unguiculata</name>
    <name type="common">Cowpea</name>
    <dbReference type="NCBI Taxonomy" id="3917"/>
    <lineage>
        <taxon>Eukaryota</taxon>
        <taxon>Viridiplantae</taxon>
        <taxon>Streptophyta</taxon>
        <taxon>Embryophyta</taxon>
        <taxon>Tracheophyta</taxon>
        <taxon>Spermatophyta</taxon>
        <taxon>Magnoliopsida</taxon>
        <taxon>eudicotyledons</taxon>
        <taxon>Gunneridae</taxon>
        <taxon>Pentapetalae</taxon>
        <taxon>rosids</taxon>
        <taxon>fabids</taxon>
        <taxon>Fabales</taxon>
        <taxon>Fabaceae</taxon>
        <taxon>Papilionoideae</taxon>
        <taxon>50 kb inversion clade</taxon>
        <taxon>NPAAA clade</taxon>
        <taxon>indigoferoid/millettioid clade</taxon>
        <taxon>Phaseoleae</taxon>
        <taxon>Vigna</taxon>
    </lineage>
</organism>
<reference evidence="1 2" key="1">
    <citation type="submission" date="2019-04" db="EMBL/GenBank/DDBJ databases">
        <title>An improved genome assembly and genetic linkage map for asparagus bean, Vigna unguiculata ssp. sesquipedialis.</title>
        <authorList>
            <person name="Xia Q."/>
            <person name="Zhang R."/>
            <person name="Dong Y."/>
        </authorList>
    </citation>
    <scope>NUCLEOTIDE SEQUENCE [LARGE SCALE GENOMIC DNA]</scope>
    <source>
        <tissue evidence="1">Leaf</tissue>
    </source>
</reference>
<gene>
    <name evidence="1" type="ORF">DEO72_LG6g197</name>
</gene>
<keyword evidence="2" id="KW-1185">Reference proteome</keyword>
<evidence type="ECO:0000313" key="1">
    <source>
        <dbReference type="EMBL" id="QCD95504.1"/>
    </source>
</evidence>
<accession>A0A4D6M683</accession>